<name>A0A5J5LPE4_MICAE</name>
<organism evidence="1 2">
    <name type="scientific">Microcystis aeruginosa EAWAG127a</name>
    <dbReference type="NCBI Taxonomy" id="2529855"/>
    <lineage>
        <taxon>Bacteria</taxon>
        <taxon>Bacillati</taxon>
        <taxon>Cyanobacteriota</taxon>
        <taxon>Cyanophyceae</taxon>
        <taxon>Oscillatoriophycideae</taxon>
        <taxon>Chroococcales</taxon>
        <taxon>Microcystaceae</taxon>
        <taxon>Microcystis</taxon>
    </lineage>
</organism>
<accession>A0A5J5LPE4</accession>
<dbReference type="AlphaFoldDB" id="A0A5J5LPE4"/>
<dbReference type="RefSeq" id="WP_150975157.1">
    <property type="nucleotide sequence ID" value="NZ_SRLN01000012.1"/>
</dbReference>
<evidence type="ECO:0000313" key="1">
    <source>
        <dbReference type="EMBL" id="KAB0239492.1"/>
    </source>
</evidence>
<dbReference type="Proteomes" id="UP000325636">
    <property type="component" value="Unassembled WGS sequence"/>
</dbReference>
<comment type="caution">
    <text evidence="1">The sequence shown here is derived from an EMBL/GenBank/DDBJ whole genome shotgun (WGS) entry which is preliminary data.</text>
</comment>
<dbReference type="EMBL" id="SRLN01000012">
    <property type="protein sequence ID" value="KAB0239492.1"/>
    <property type="molecule type" value="Genomic_DNA"/>
</dbReference>
<evidence type="ECO:0000313" key="2">
    <source>
        <dbReference type="Proteomes" id="UP000325636"/>
    </source>
</evidence>
<sequence length="97" mass="10996">MSQAAAINTKLIDSLAQIILSLTDEEQQLLVQKIQHPALAAEEIQRQGEILKRDIELGMEQLRQGDYTEYKSSSLPSLLETIKMLGKQRLQRFSILS</sequence>
<proteinExistence type="predicted"/>
<gene>
    <name evidence="1" type="ORF">EZJ55_01580</name>
</gene>
<reference evidence="2" key="1">
    <citation type="submission" date="2019-04" db="EMBL/GenBank/DDBJ databases">
        <title>Microviridin 1777: A Toxic Chymotrypsin Inhibitor Discovered by a Metabologenomic Approach.</title>
        <authorList>
            <person name="Sieber S."/>
            <person name="Grendelmeier S.M."/>
            <person name="Harris L.A."/>
            <person name="Mitchell D.A."/>
            <person name="Gademann K."/>
        </authorList>
    </citation>
    <scope>NUCLEOTIDE SEQUENCE [LARGE SCALE GENOMIC DNA]</scope>
    <source>
        <strain evidence="2">EAWAG127a</strain>
    </source>
</reference>
<protein>
    <submittedName>
        <fullName evidence="1">Uncharacterized protein</fullName>
    </submittedName>
</protein>